<dbReference type="RefSeq" id="WP_203146584.1">
    <property type="nucleotide sequence ID" value="NZ_JAEVHL010000002.1"/>
</dbReference>
<keyword evidence="1" id="KW-0472">Membrane</keyword>
<keyword evidence="3" id="KW-1185">Reference proteome</keyword>
<dbReference type="Proteomes" id="UP000622245">
    <property type="component" value="Unassembled WGS sequence"/>
</dbReference>
<comment type="caution">
    <text evidence="2">The sequence shown here is derived from an EMBL/GenBank/DDBJ whole genome shotgun (WGS) entry which is preliminary data.</text>
</comment>
<gene>
    <name evidence="2" type="ORF">JM949_01075</name>
</gene>
<evidence type="ECO:0000313" key="3">
    <source>
        <dbReference type="Proteomes" id="UP000622245"/>
    </source>
</evidence>
<evidence type="ECO:0000256" key="1">
    <source>
        <dbReference type="SAM" id="Phobius"/>
    </source>
</evidence>
<protein>
    <submittedName>
        <fullName evidence="2">Uncharacterized protein</fullName>
    </submittedName>
</protein>
<feature type="transmembrane region" description="Helical" evidence="1">
    <location>
        <begin position="24"/>
        <end position="44"/>
    </location>
</feature>
<keyword evidence="1" id="KW-0812">Transmembrane</keyword>
<organism evidence="2 3">
    <name type="scientific">Micromonospora tarensis</name>
    <dbReference type="NCBI Taxonomy" id="2806100"/>
    <lineage>
        <taxon>Bacteria</taxon>
        <taxon>Bacillati</taxon>
        <taxon>Actinomycetota</taxon>
        <taxon>Actinomycetes</taxon>
        <taxon>Micromonosporales</taxon>
        <taxon>Micromonosporaceae</taxon>
        <taxon>Micromonospora</taxon>
    </lineage>
</organism>
<proteinExistence type="predicted"/>
<reference evidence="2 3" key="1">
    <citation type="submission" date="2021-01" db="EMBL/GenBank/DDBJ databases">
        <title>Draft genome sequence of Micromonospora sp. strain STR1s_6.</title>
        <authorList>
            <person name="Karlyshev A."/>
            <person name="Jawad R."/>
        </authorList>
    </citation>
    <scope>NUCLEOTIDE SEQUENCE [LARGE SCALE GENOMIC DNA]</scope>
    <source>
        <strain evidence="2 3">STR1S-6</strain>
    </source>
</reference>
<evidence type="ECO:0000313" key="2">
    <source>
        <dbReference type="EMBL" id="MBM0274154.1"/>
    </source>
</evidence>
<name>A0ABS1Y9Z2_9ACTN</name>
<accession>A0ABS1Y9Z2</accession>
<keyword evidence="1" id="KW-1133">Transmembrane helix</keyword>
<sequence>MTIDDVREAATTLAGLAQRHGQPVLFGAGAVGALLALVLVWRFLQTGYVHEKLGRVAVALATLFAMEGMFEVAHGPLGLNVPGSLMFCATFEVVMLHQGSLAAHKLAAHVGDGPAPDISRHMRFVWLVAGASGLVASTASDSVTEVVLRLATPPLAAGIWYMSLYADKEPAKRQESRWIWTPQRIGVRLGLLKPGTVDDLAEVFRQRTVRSVVDAAVVVWHADRPPE</sequence>
<feature type="transmembrane region" description="Helical" evidence="1">
    <location>
        <begin position="56"/>
        <end position="77"/>
    </location>
</feature>
<dbReference type="EMBL" id="JAEVHL010000002">
    <property type="protein sequence ID" value="MBM0274154.1"/>
    <property type="molecule type" value="Genomic_DNA"/>
</dbReference>